<dbReference type="AlphaFoldDB" id="A0A9X1G9J8"/>
<organism evidence="7 8">
    <name type="scientific">Enterococcus faecium</name>
    <name type="common">Streptococcus faecium</name>
    <dbReference type="NCBI Taxonomy" id="1352"/>
    <lineage>
        <taxon>Bacteria</taxon>
        <taxon>Bacillati</taxon>
        <taxon>Bacillota</taxon>
        <taxon>Bacilli</taxon>
        <taxon>Lactobacillales</taxon>
        <taxon>Enterococcaceae</taxon>
        <taxon>Enterococcus</taxon>
    </lineage>
</organism>
<dbReference type="InterPro" id="IPR002797">
    <property type="entry name" value="Polysacc_synth"/>
</dbReference>
<protein>
    <submittedName>
        <fullName evidence="7">Oligosaccharide flippase family protein</fullName>
    </submittedName>
</protein>
<comment type="caution">
    <text evidence="7">The sequence shown here is derived from an EMBL/GenBank/DDBJ whole genome shotgun (WGS) entry which is preliminary data.</text>
</comment>
<feature type="transmembrane region" description="Helical" evidence="6">
    <location>
        <begin position="42"/>
        <end position="60"/>
    </location>
</feature>
<dbReference type="RefSeq" id="WP_053543687.1">
    <property type="nucleotide sequence ID" value="NZ_JAGSZE010000008.1"/>
</dbReference>
<feature type="transmembrane region" description="Helical" evidence="6">
    <location>
        <begin position="204"/>
        <end position="224"/>
    </location>
</feature>
<feature type="transmembrane region" description="Helical" evidence="6">
    <location>
        <begin position="290"/>
        <end position="313"/>
    </location>
</feature>
<keyword evidence="4 6" id="KW-1133">Transmembrane helix</keyword>
<sequence>MKDRVKNVIYNAVYQVFIIVIPILTMPYVSRKLGAENLGINTYTQSLVLLLGLFINSSILQIGAREIARQDRISRTKTFITLWLLQVLCGLVIIIVYILIIMGSKYYYYYLLQLPFLISYIFDISWFFVGLEKIKNVVFRNMFVKVCTIFLIFLLIKNKNDLSIYIIIISLGSLVGNFIFFFSLKKYLDFDKIVGLDLSNLRPFINSIVILLVPQVAIQLYQYIIKFSIENSTTTTELSYFDQSQKIARIIIQLVSSISIVLMPVIANLDKNKSRNALNKIIQLSVNYSLSIAVIFTILLVIISPTFVPIFFGPEFKEMIPHMIISSFIIIPICVGGVFSNQLILGMGLYKYYATPYLIGGSIGILICLIYKDKMSGLIGCIVLVIVESLVCFFRIIFANKIIDIKENLQGTIKEFFLLFLLLAEVYIVNTIFTPSPSALLNLFYMMIIIIQYFVLSTIIKTETAKDLSKRLKSFLIK</sequence>
<proteinExistence type="predicted"/>
<feature type="transmembrane region" description="Helical" evidence="6">
    <location>
        <begin position="107"/>
        <end position="131"/>
    </location>
</feature>
<dbReference type="PANTHER" id="PTHR30250">
    <property type="entry name" value="PST FAMILY PREDICTED COLANIC ACID TRANSPORTER"/>
    <property type="match status" value="1"/>
</dbReference>
<feature type="transmembrane region" description="Helical" evidence="6">
    <location>
        <begin position="162"/>
        <end position="184"/>
    </location>
</feature>
<dbReference type="PANTHER" id="PTHR30250:SF11">
    <property type="entry name" value="O-ANTIGEN TRANSPORTER-RELATED"/>
    <property type="match status" value="1"/>
</dbReference>
<evidence type="ECO:0000256" key="3">
    <source>
        <dbReference type="ARBA" id="ARBA00022692"/>
    </source>
</evidence>
<feature type="transmembrane region" description="Helical" evidence="6">
    <location>
        <begin position="247"/>
        <end position="269"/>
    </location>
</feature>
<dbReference type="EMBL" id="JAIFOC010000005">
    <property type="protein sequence ID" value="MBX4221415.1"/>
    <property type="molecule type" value="Genomic_DNA"/>
</dbReference>
<dbReference type="InterPro" id="IPR050833">
    <property type="entry name" value="Poly_Biosynth_Transport"/>
</dbReference>
<evidence type="ECO:0000313" key="7">
    <source>
        <dbReference type="EMBL" id="MBX4221415.1"/>
    </source>
</evidence>
<evidence type="ECO:0000313" key="8">
    <source>
        <dbReference type="Proteomes" id="UP001139644"/>
    </source>
</evidence>
<evidence type="ECO:0000256" key="4">
    <source>
        <dbReference type="ARBA" id="ARBA00022989"/>
    </source>
</evidence>
<dbReference type="Proteomes" id="UP001139644">
    <property type="component" value="Unassembled WGS sequence"/>
</dbReference>
<feature type="transmembrane region" description="Helical" evidence="6">
    <location>
        <begin position="352"/>
        <end position="371"/>
    </location>
</feature>
<evidence type="ECO:0000256" key="1">
    <source>
        <dbReference type="ARBA" id="ARBA00004651"/>
    </source>
</evidence>
<feature type="transmembrane region" description="Helical" evidence="6">
    <location>
        <begin position="80"/>
        <end position="101"/>
    </location>
</feature>
<feature type="transmembrane region" description="Helical" evidence="6">
    <location>
        <begin position="377"/>
        <end position="396"/>
    </location>
</feature>
<dbReference type="Pfam" id="PF01943">
    <property type="entry name" value="Polysacc_synt"/>
    <property type="match status" value="1"/>
</dbReference>
<comment type="subcellular location">
    <subcellularLocation>
        <location evidence="1">Cell membrane</location>
        <topology evidence="1">Multi-pass membrane protein</topology>
    </subcellularLocation>
</comment>
<feature type="transmembrane region" description="Helical" evidence="6">
    <location>
        <begin position="138"/>
        <end position="156"/>
    </location>
</feature>
<name>A0A9X1G9J8_ENTFC</name>
<accession>A0A9X1G9J8</accession>
<reference evidence="7" key="1">
    <citation type="journal article" date="2022" name="J. Anim. Sci.">
        <title>Whole genome sequence analyses-based assessment of virulence potential and antimicrobial susceptibilities and resistance of Enterococcus faecium strains isolated from commercial swine and cattle probiotic products.</title>
        <authorList>
            <person name="Shridhar P.B."/>
            <person name="Amachawadi R.G."/>
            <person name="Tokach M."/>
            <person name="Patel I."/>
            <person name="Gangiredla J."/>
            <person name="Mammel M."/>
            <person name="Nagaraja T.G."/>
        </authorList>
    </citation>
    <scope>NUCLEOTIDE SEQUENCE</scope>
    <source>
        <strain evidence="7">EF215</strain>
    </source>
</reference>
<dbReference type="GO" id="GO:0005886">
    <property type="term" value="C:plasma membrane"/>
    <property type="evidence" value="ECO:0007669"/>
    <property type="project" value="UniProtKB-SubCell"/>
</dbReference>
<evidence type="ECO:0000256" key="6">
    <source>
        <dbReference type="SAM" id="Phobius"/>
    </source>
</evidence>
<evidence type="ECO:0000256" key="5">
    <source>
        <dbReference type="ARBA" id="ARBA00023136"/>
    </source>
</evidence>
<evidence type="ECO:0000256" key="2">
    <source>
        <dbReference type="ARBA" id="ARBA00022475"/>
    </source>
</evidence>
<keyword evidence="3 6" id="KW-0812">Transmembrane</keyword>
<gene>
    <name evidence="7" type="ORF">KYX88_00885</name>
</gene>
<keyword evidence="2" id="KW-1003">Cell membrane</keyword>
<feature type="transmembrane region" description="Helical" evidence="6">
    <location>
        <begin position="439"/>
        <end position="460"/>
    </location>
</feature>
<feature type="transmembrane region" description="Helical" evidence="6">
    <location>
        <begin position="319"/>
        <end position="340"/>
    </location>
</feature>
<keyword evidence="5 6" id="KW-0472">Membrane</keyword>
<feature type="transmembrane region" description="Helical" evidence="6">
    <location>
        <begin position="416"/>
        <end position="433"/>
    </location>
</feature>
<feature type="transmembrane region" description="Helical" evidence="6">
    <location>
        <begin position="12"/>
        <end position="30"/>
    </location>
</feature>